<dbReference type="Proteomes" id="UP000006250">
    <property type="component" value="Unassembled WGS sequence"/>
</dbReference>
<dbReference type="InterPro" id="IPR019207">
    <property type="entry name" value="DUF2092"/>
</dbReference>
<evidence type="ECO:0000256" key="2">
    <source>
        <dbReference type="SAM" id="SignalP"/>
    </source>
</evidence>
<name>E1JZA3_SOLFR</name>
<dbReference type="InterPro" id="IPR029046">
    <property type="entry name" value="LolA/LolB/LppX"/>
</dbReference>
<evidence type="ECO:0000313" key="3">
    <source>
        <dbReference type="EMBL" id="EFL50263.1"/>
    </source>
</evidence>
<dbReference type="RefSeq" id="WP_005995127.1">
    <property type="nucleotide sequence ID" value="NZ_AECZ01000022.1"/>
</dbReference>
<organism evidence="3 4">
    <name type="scientific">Solidesulfovibrio fructosivorans JJ]</name>
    <dbReference type="NCBI Taxonomy" id="596151"/>
    <lineage>
        <taxon>Bacteria</taxon>
        <taxon>Pseudomonadati</taxon>
        <taxon>Thermodesulfobacteriota</taxon>
        <taxon>Desulfovibrionia</taxon>
        <taxon>Desulfovibrionales</taxon>
        <taxon>Desulfovibrionaceae</taxon>
        <taxon>Solidesulfovibrio</taxon>
    </lineage>
</organism>
<evidence type="ECO:0008006" key="5">
    <source>
        <dbReference type="Google" id="ProtNLM"/>
    </source>
</evidence>
<dbReference type="EMBL" id="AECZ01000022">
    <property type="protein sequence ID" value="EFL50263.1"/>
    <property type="molecule type" value="Genomic_DNA"/>
</dbReference>
<sequence precursor="true">MRHLYWILGLLVALAVAPAANAAASGDSGAKPAQPATADITPAASGPITAMCDFLKAQKKFSFTADILSELVYPNGQTIQISRRATVAIVRPNKAYSHVVGDDCDREYIYDGKTVTLVDRDRGVYAVTEAPATIDATTDMLAEKYGLSAPLSDFVDAAPCVALLHNVRTGDFVGNHMAAGKVCDHLAFSQKSADWQVWIEKGKMPLPRKFVLNDKDVPGWPQYAVTFTDWNLSPRLPSSLFTFTPVKDMRRIDFLPLATKGQEKPE</sequence>
<evidence type="ECO:0000313" key="4">
    <source>
        <dbReference type="Proteomes" id="UP000006250"/>
    </source>
</evidence>
<protein>
    <recommendedName>
        <fullName evidence="5">DUF2092 domain-containing protein</fullName>
    </recommendedName>
</protein>
<reference evidence="3 4" key="1">
    <citation type="submission" date="2010-08" db="EMBL/GenBank/DDBJ databases">
        <title>The draft genome of Desulfovibrio fructosovorans JJ.</title>
        <authorList>
            <consortium name="US DOE Joint Genome Institute (JGI-PGF)"/>
            <person name="Lucas S."/>
            <person name="Copeland A."/>
            <person name="Lapidus A."/>
            <person name="Cheng J.-F."/>
            <person name="Bruce D."/>
            <person name="Goodwin L."/>
            <person name="Pitluck S."/>
            <person name="Land M.L."/>
            <person name="Hauser L."/>
            <person name="Chang Y.-J."/>
            <person name="Jeffries C."/>
            <person name="Wall J.D."/>
            <person name="Stahl D.A."/>
            <person name="Arkin A.P."/>
            <person name="Dehal P."/>
            <person name="Stolyar S.M."/>
            <person name="Hazen T.C."/>
            <person name="Woyke T.J."/>
        </authorList>
    </citation>
    <scope>NUCLEOTIDE SEQUENCE [LARGE SCALE GENOMIC DNA]</scope>
    <source>
        <strain evidence="3 4">JJ</strain>
    </source>
</reference>
<feature type="signal peptide" evidence="2">
    <location>
        <begin position="1"/>
        <end position="22"/>
    </location>
</feature>
<dbReference type="eggNOG" id="COG3900">
    <property type="taxonomic scope" value="Bacteria"/>
</dbReference>
<keyword evidence="1 2" id="KW-0732">Signal</keyword>
<keyword evidence="4" id="KW-1185">Reference proteome</keyword>
<proteinExistence type="predicted"/>
<evidence type="ECO:0000256" key="1">
    <source>
        <dbReference type="ARBA" id="ARBA00022729"/>
    </source>
</evidence>
<dbReference type="SUPFAM" id="SSF89392">
    <property type="entry name" value="Prokaryotic lipoproteins and lipoprotein localization factors"/>
    <property type="match status" value="1"/>
</dbReference>
<dbReference type="STRING" id="596151.DesfrDRAFT_2952"/>
<dbReference type="OrthoDB" id="116979at2"/>
<comment type="caution">
    <text evidence="3">The sequence shown here is derived from an EMBL/GenBank/DDBJ whole genome shotgun (WGS) entry which is preliminary data.</text>
</comment>
<accession>E1JZA3</accession>
<feature type="chain" id="PRO_5003148306" description="DUF2092 domain-containing protein" evidence="2">
    <location>
        <begin position="23"/>
        <end position="266"/>
    </location>
</feature>
<dbReference type="Gene3D" id="2.50.20.10">
    <property type="entry name" value="Lipoprotein localisation LolA/LolB/LppX"/>
    <property type="match status" value="1"/>
</dbReference>
<dbReference type="PIRSF" id="PIRSF012443">
    <property type="entry name" value="UCP012443"/>
    <property type="match status" value="1"/>
</dbReference>
<dbReference type="Pfam" id="PF09865">
    <property type="entry name" value="DUF2092"/>
    <property type="match status" value="1"/>
</dbReference>
<dbReference type="AlphaFoldDB" id="E1JZA3"/>
<gene>
    <name evidence="3" type="ORF">DesfrDRAFT_2952</name>
</gene>